<keyword evidence="1" id="KW-0614">Plasmid</keyword>
<geneLocation type="plasmid" evidence="1">
    <name>I</name>
</geneLocation>
<protein>
    <submittedName>
        <fullName evidence="1">Uncharacterized protein</fullName>
    </submittedName>
</protein>
<proteinExistence type="predicted"/>
<organism evidence="1">
    <name type="scientific">Cupriavidus taiwanensis</name>
    <dbReference type="NCBI Taxonomy" id="164546"/>
    <lineage>
        <taxon>Bacteria</taxon>
        <taxon>Pseudomonadati</taxon>
        <taxon>Pseudomonadota</taxon>
        <taxon>Betaproteobacteria</taxon>
        <taxon>Burkholderiales</taxon>
        <taxon>Burkholderiaceae</taxon>
        <taxon>Cupriavidus</taxon>
    </lineage>
</organism>
<gene>
    <name evidence="1" type="ORF">CBM2612_P0757</name>
</gene>
<dbReference type="AlphaFoldDB" id="A0A375HCE5"/>
<name>A0A375HCE5_9BURK</name>
<reference evidence="1" key="1">
    <citation type="submission" date="2018-01" db="EMBL/GenBank/DDBJ databases">
        <authorList>
            <person name="Gaut B.S."/>
            <person name="Morton B.R."/>
            <person name="Clegg M.T."/>
            <person name="Duvall M.R."/>
        </authorList>
    </citation>
    <scope>NUCLEOTIDE SEQUENCE</scope>
    <source>
        <strain evidence="1">Cupriavidus taiwanensis STM 8555</strain>
    </source>
</reference>
<sequence>MLGIPQGSRWELDDMRKLIAECFNYVVHMRRTGEMRHISEIIEIKGFRNNDYDIERVF</sequence>
<accession>A0A375HCE5</accession>
<evidence type="ECO:0000313" key="1">
    <source>
        <dbReference type="EMBL" id="SPD49412.1"/>
    </source>
</evidence>
<dbReference type="EMBL" id="LT984809">
    <property type="protein sequence ID" value="SPD49412.1"/>
    <property type="molecule type" value="Genomic_DNA"/>
</dbReference>